<protein>
    <recommendedName>
        <fullName evidence="1">GmrSD restriction endonucleases C-terminal domain-containing protein</fullName>
    </recommendedName>
</protein>
<accession>N2AHS4</accession>
<dbReference type="eggNOG" id="COG1479">
    <property type="taxonomic scope" value="Bacteria"/>
</dbReference>
<keyword evidence="3" id="KW-1185">Reference proteome</keyword>
<evidence type="ECO:0000313" key="2">
    <source>
        <dbReference type="EMBL" id="EMZ25795.1"/>
    </source>
</evidence>
<reference evidence="2 3" key="1">
    <citation type="journal article" date="2014" name="Genome Announc.">
        <title>Draft genome sequences of the altered schaedler flora, a defined bacterial community from gnotobiotic mice.</title>
        <authorList>
            <person name="Wannemuehler M.J."/>
            <person name="Overstreet A.M."/>
            <person name="Ward D.V."/>
            <person name="Phillips G.J."/>
        </authorList>
    </citation>
    <scope>NUCLEOTIDE SEQUENCE [LARGE SCALE GENOMIC DNA]</scope>
    <source>
        <strain evidence="2 3">ASF492</strain>
    </source>
</reference>
<comment type="caution">
    <text evidence="2">The sequence shown here is derived from an EMBL/GenBank/DDBJ whole genome shotgun (WGS) entry which is preliminary data.</text>
</comment>
<name>N2AHS4_9FIRM</name>
<dbReference type="PATRIC" id="fig|1235802.3.peg.2967"/>
<proteinExistence type="predicted"/>
<evidence type="ECO:0000259" key="1">
    <source>
        <dbReference type="Pfam" id="PF07510"/>
    </source>
</evidence>
<gene>
    <name evidence="2" type="ORF">C823_02811</name>
</gene>
<dbReference type="InterPro" id="IPR011089">
    <property type="entry name" value="GmrSD_C"/>
</dbReference>
<dbReference type="Proteomes" id="UP000012589">
    <property type="component" value="Unassembled WGS sequence"/>
</dbReference>
<dbReference type="PANTHER" id="PTHR35149">
    <property type="entry name" value="SLL5132 PROTEIN"/>
    <property type="match status" value="1"/>
</dbReference>
<dbReference type="EMBL" id="AQFT01000087">
    <property type="protein sequence ID" value="EMZ25795.1"/>
    <property type="molecule type" value="Genomic_DNA"/>
</dbReference>
<evidence type="ECO:0000313" key="3">
    <source>
        <dbReference type="Proteomes" id="UP000012589"/>
    </source>
</evidence>
<sequence length="453" mass="53647">MSFDAHEEKIRKIFSGDARFMIPRNQRKYVWEENLSKGNLLDRALMSKEGDGNKQVVKCLYFYYNFMSENCSSPAELVMIRDIILDMKVIHIASEDELDCYDIFEILNARGVDLEDSELLKNFIFKYAQPQYTIDRAKEVWAKIEKNMEECNGNMEQFLAHYVTYRYYKPTKEEGVFRIIKANINKSEVNILLDNLLEASKRYIIFYHPEKANNETIKRCLDFFALVNHRQFRPLFMSLMDGYDNGWFTDKQLNNVCSYLKNFSFAYTLVMRNASNNIDTKIHELSQEVYAKHSEMVLNKIKIELNKFYPVYTEFEAAFLNIGFSNKNKKYSNSHNRKRMRYIWSEIEKYEQKTNELVCNIKECNLEHIMNDSESNACVSRVGNILLLSEHINSNMGNDSFEEKKKKLGNSRLSTVKNFLKYYGNLDVWNEETIEKRTRAVAKFAYNKVWKLD</sequence>
<dbReference type="AlphaFoldDB" id="N2AHS4"/>
<feature type="domain" description="GmrSD restriction endonucleases C-terminal" evidence="1">
    <location>
        <begin position="326"/>
        <end position="443"/>
    </location>
</feature>
<dbReference type="OrthoDB" id="9798761at2"/>
<organism evidence="2 3">
    <name type="scientific">Eubacterium plexicaudatum ASF492</name>
    <dbReference type="NCBI Taxonomy" id="1235802"/>
    <lineage>
        <taxon>Bacteria</taxon>
        <taxon>Bacillati</taxon>
        <taxon>Bacillota</taxon>
        <taxon>Clostridia</taxon>
        <taxon>Eubacteriales</taxon>
        <taxon>Eubacteriaceae</taxon>
        <taxon>Eubacterium</taxon>
    </lineage>
</organism>
<dbReference type="Pfam" id="PF07510">
    <property type="entry name" value="GmrSD_C"/>
    <property type="match status" value="1"/>
</dbReference>
<dbReference type="PANTHER" id="PTHR35149:SF1">
    <property type="entry name" value="DUF5655 DOMAIN-CONTAINING PROTEIN"/>
    <property type="match status" value="1"/>
</dbReference>
<dbReference type="HOGENOM" id="CLU_011736_6_1_9"/>